<name>A0A4P6PD92_9GAMM</name>
<dbReference type="OrthoDB" id="9802683at2"/>
<dbReference type="EMBL" id="CP034759">
    <property type="protein sequence ID" value="QBG37752.1"/>
    <property type="molecule type" value="Genomic_DNA"/>
</dbReference>
<dbReference type="GO" id="GO:0006508">
    <property type="term" value="P:proteolysis"/>
    <property type="evidence" value="ECO:0007669"/>
    <property type="project" value="InterPro"/>
</dbReference>
<dbReference type="Gene3D" id="1.10.390.20">
    <property type="match status" value="1"/>
</dbReference>
<evidence type="ECO:0000313" key="3">
    <source>
        <dbReference type="EMBL" id="QBG37752.1"/>
    </source>
</evidence>
<dbReference type="GO" id="GO:0008270">
    <property type="term" value="F:zinc ion binding"/>
    <property type="evidence" value="ECO:0007669"/>
    <property type="project" value="InterPro"/>
</dbReference>
<dbReference type="GO" id="GO:0004222">
    <property type="term" value="F:metalloendopeptidase activity"/>
    <property type="evidence" value="ECO:0007669"/>
    <property type="project" value="InterPro"/>
</dbReference>
<dbReference type="Pfam" id="PF01752">
    <property type="entry name" value="Peptidase_M9"/>
    <property type="match status" value="1"/>
</dbReference>
<evidence type="ECO:0000256" key="2">
    <source>
        <dbReference type="SAM" id="MobiDB-lite"/>
    </source>
</evidence>
<evidence type="ECO:0000256" key="1">
    <source>
        <dbReference type="PIRSR" id="PIRSR602169-1"/>
    </source>
</evidence>
<proteinExistence type="predicted"/>
<protein>
    <submittedName>
        <fullName evidence="3">Collagenase</fullName>
    </submittedName>
</protein>
<evidence type="ECO:0000313" key="4">
    <source>
        <dbReference type="Proteomes" id="UP000290244"/>
    </source>
</evidence>
<dbReference type="InterPro" id="IPR028974">
    <property type="entry name" value="TSP_type-3_rpt"/>
</dbReference>
<dbReference type="Gene3D" id="3.40.30.160">
    <property type="entry name" value="Collagenase ColT, N-terminal domain"/>
    <property type="match status" value="1"/>
</dbReference>
<dbReference type="PRINTS" id="PR00931">
    <property type="entry name" value="MICOLLPTASE"/>
</dbReference>
<accession>A0A4P6PD92</accession>
<dbReference type="Gene3D" id="2.60.120.380">
    <property type="match status" value="3"/>
</dbReference>
<organism evidence="3 4">
    <name type="scientific">Litorilituus sediminis</name>
    <dbReference type="NCBI Taxonomy" id="718192"/>
    <lineage>
        <taxon>Bacteria</taxon>
        <taxon>Pseudomonadati</taxon>
        <taxon>Pseudomonadota</taxon>
        <taxon>Gammaproteobacteria</taxon>
        <taxon>Alteromonadales</taxon>
        <taxon>Colwelliaceae</taxon>
        <taxon>Litorilituus</taxon>
    </lineage>
</organism>
<dbReference type="Proteomes" id="UP000290244">
    <property type="component" value="Chromosome"/>
</dbReference>
<feature type="active site" evidence="1">
    <location>
        <position position="545"/>
    </location>
</feature>
<gene>
    <name evidence="3" type="ORF">EMK97_07260</name>
</gene>
<dbReference type="GO" id="GO:0005576">
    <property type="term" value="C:extracellular region"/>
    <property type="evidence" value="ECO:0007669"/>
    <property type="project" value="InterPro"/>
</dbReference>
<dbReference type="GO" id="GO:0005509">
    <property type="term" value="F:calcium ion binding"/>
    <property type="evidence" value="ECO:0007669"/>
    <property type="project" value="InterPro"/>
</dbReference>
<keyword evidence="4" id="KW-1185">Reference proteome</keyword>
<feature type="region of interest" description="Disordered" evidence="2">
    <location>
        <begin position="1011"/>
        <end position="1257"/>
    </location>
</feature>
<dbReference type="Gene3D" id="4.10.1080.10">
    <property type="entry name" value="TSP type-3 repeat"/>
    <property type="match status" value="2"/>
</dbReference>
<reference evidence="3 4" key="1">
    <citation type="submission" date="2018-12" db="EMBL/GenBank/DDBJ databases">
        <title>Complete genome of Litorilituus sediminis.</title>
        <authorList>
            <person name="Liu A."/>
            <person name="Rong J."/>
        </authorList>
    </citation>
    <scope>NUCLEOTIDE SEQUENCE [LARGE SCALE GENOMIC DNA]</scope>
    <source>
        <strain evidence="3 4">JCM 17549</strain>
    </source>
</reference>
<dbReference type="InterPro" id="IPR002169">
    <property type="entry name" value="Peptidase_M9A/M9B"/>
</dbReference>
<sequence length="1491" mass="160225">MCGAKTLDRQGEVPANQTHCITDYGHYFYVNVPYNNSQVTITTSGGSFTGSDADIKLYDGNDWSGNVEASSMTSGTNEETLSFTSRAGERYFKVDGNIQETSLTVTITGGDIPPPMGDYIVYNTEVVVDVPAAAISSKAQYGASIADILAASYDDFAGIAGAATDPISDVANAIHYLAKADDLTDPDLNQLLYFLASYKYHAAAMTDSEAQALSTALLAVTQMTDFVAPAGSVIQEGYAAALTNFRNGDSANYFKDHLPHLLAIIQFYSIQANPFGISNGGDTAMALMGAIADAAYYGSAPVKAAYNERMLDVLSVMRSFVFLGETSLDMRWSAEADRKWIMPHAFIAMGKISSIATDEAKARFDSTILETHEKVTQIISKETTETIVTKNYLENAGRACEVGDALYGSCFVPPKEEDILTVRHDCSDKITIRAQASISQATLAQSCADMALQESEFHAFFNTAGTPVAGDKNAHLEVVAFASPEDYEKYAGEFFGISTDNGGMYLEGTPGNDGNQARFIAMQCPDSWVGGSCQYEDQIYNLRHEYVHYLDGRYVKAGSYGSFDYNVSWSEGMAEYLAMGAEHTRTLNTLKGETIPPLYNLLFMSYEYDNLYPWGYFAMRYLGEEHKNEVETLATALQAGDNNAYVEALKGVAQRTEAGFEAYMLANSETVAPAATTMPAQDTIGSCGLVQQYARHIDANSTNFTFTNTTDTPVSLFWINSTTGETNFGKNYKTLNQGDSYNSSSWKVGDRMMLSDGNMNCLGVAVMAENENTFTIEADLVKDVVKEDIPALNQMGSCALAQPHLIMDQSHEFTITNTSDTPVRLFRIDNTKGTMITTSGGSDFDHGYGVLAPGASYSNDIWYGDRRLMVTDSNLNCLSVGVLNNPVSNFTVDQAMVANAAEPEVIPAANTIGSCDLMAKHLTGPFEADFSFVNNSDTPVRIHRVDSATGELSESFGFTTLAKGETYDSATTWKWFGNRRAAITDENNQCLGVAVMTEETTSNDYIITNELTNGTTPVDSDGDGVVDSQDAFPNDPTEWADTDGDGVGNNGDAFPNDPTETVDSDGDGVGNNGDAFPNDPTETVDTDGDGIGDNSDPTPNGDVDSDGDGHLDSVDAFPNDPTEWADTDGDGHGDNSDAFPSDSSEWLDTDNDGHGDNSDVFPTDASEWADSDNDGYGNNIDAFPTDSSEWLDSDNDGHGNNIDAFPTDSSEWLDSDNDGHGDNSDAFPNDSTEWLDTDGDGMGDNSDPYPNDATNGGGVTVPDCGAATISSGKLTLENSECVAGGRGSYYVWVEEDNTQLFLTTAGGNGDVGIYFNADTWATTSNAQAQSANTSTTQSLQVTANRGWRYITLDSASNYDNVTFKVSLSGETTTPTEPPVNTDVANACSSLEPFTYGAIESGKAVCTGNGRNSYYIYLNSDVTSIEINTAHGTGEVELYTNTSWASASNYMHKSTTAGTTEQSITVNNPTTGWFYIAVESTGSDIAVQVDVK</sequence>
<dbReference type="KEGG" id="lsd:EMK97_07260"/>